<proteinExistence type="predicted"/>
<feature type="domain" description="BF1531-like N-terminal" evidence="1">
    <location>
        <begin position="44"/>
        <end position="222"/>
    </location>
</feature>
<dbReference type="Gene3D" id="3.40.50.1000">
    <property type="entry name" value="HAD superfamily/HAD-like"/>
    <property type="match status" value="1"/>
</dbReference>
<dbReference type="STRING" id="246191.SAMN05660337_0728"/>
<dbReference type="OrthoDB" id="323926at2"/>
<dbReference type="InterPro" id="IPR036412">
    <property type="entry name" value="HAD-like_sf"/>
</dbReference>
<dbReference type="InterPro" id="IPR010037">
    <property type="entry name" value="FkbH_domain"/>
</dbReference>
<gene>
    <name evidence="2" type="ORF">SAMN05660337_0728</name>
</gene>
<evidence type="ECO:0000313" key="2">
    <source>
        <dbReference type="EMBL" id="SDK52734.1"/>
    </source>
</evidence>
<dbReference type="Proteomes" id="UP000199053">
    <property type="component" value="Unassembled WGS sequence"/>
</dbReference>
<dbReference type="NCBIfam" id="TIGR01681">
    <property type="entry name" value="HAD-SF-IIIC"/>
    <property type="match status" value="1"/>
</dbReference>
<dbReference type="Gene3D" id="3.40.50.1110">
    <property type="entry name" value="SGNH hydrolase"/>
    <property type="match status" value="1"/>
</dbReference>
<reference evidence="3" key="1">
    <citation type="submission" date="2016-10" db="EMBL/GenBank/DDBJ databases">
        <authorList>
            <person name="Varghese N."/>
            <person name="Submissions S."/>
        </authorList>
    </citation>
    <scope>NUCLEOTIDE SEQUENCE [LARGE SCALE GENOMIC DNA]</scope>
    <source>
        <strain evidence="3">DSM 16995</strain>
    </source>
</reference>
<dbReference type="InterPro" id="IPR010033">
    <property type="entry name" value="HAD_SF_ppase_IIIC"/>
</dbReference>
<evidence type="ECO:0000313" key="3">
    <source>
        <dbReference type="Proteomes" id="UP000199053"/>
    </source>
</evidence>
<dbReference type="EMBL" id="FNGA01000001">
    <property type="protein sequence ID" value="SDK52734.1"/>
    <property type="molecule type" value="Genomic_DNA"/>
</dbReference>
<sequence length="592" mass="67318">MMPTILEIESKLQQSQSLNFKKYNISILRNITIEGLSDYLQYLGLDHHVKCNVAFNDFDNTFVDAVEGNADLLNVDTDCVIVAHFLDKMSWDLARNFTSLSEDQQQSEIDRIKFFFQEVVQGIKKQTSAHILFFSIGSPRNPAFGSIDFQTSNGQTQCIKVLNECLKDISKEFNSVSIIDIDRIIRCLGENSFYDDRFWHIGQAPYSKSALYEVAKSAYDFIRPTLGLNKKCLVLDCDNTLWGGIIGEDGLSGIAIGRTYPGSAFYEFQQEIINLYNRGIILALCSKNNSDDVWEVFQKHPDMLLREKHIAAAEINWADKATNIRNLARKLNIGVDSFVFMDDSDFEINLIKSSIPEVHCIQVDKNRPETHLQKLTECRLFDVNSFSNEDMQRGKMYKANASREKLKSSSSSLNDYYAMLEMNVSILICDEISLPRVAQQTQKTNQFNLTTKRYTEENINFFINSSDHDVITLQLDDKFGSSGIVGTAILSYEDDSALIDSLLLSCRVLGRGVEHVFINEIMRWAKSLGKAKIKGSYIRTPKNSQVENFYGNVGFTEVSESSDESSKSYIFDLHNKISDNPKYFANVKVSMR</sequence>
<dbReference type="SUPFAM" id="SSF55729">
    <property type="entry name" value="Acyl-CoA N-acyltransferases (Nat)"/>
    <property type="match status" value="1"/>
</dbReference>
<evidence type="ECO:0000259" key="1">
    <source>
        <dbReference type="Pfam" id="PF21211"/>
    </source>
</evidence>
<dbReference type="Gene3D" id="3.40.630.30">
    <property type="match status" value="1"/>
</dbReference>
<dbReference type="NCBIfam" id="TIGR01686">
    <property type="entry name" value="FkbH"/>
    <property type="match status" value="1"/>
</dbReference>
<protein>
    <submittedName>
        <fullName evidence="2">HAD-superfamily phosphatase, subfamily IIIC/FkbH-like domain-containing protein</fullName>
    </submittedName>
</protein>
<name>A0A1G9CMN1_9BACT</name>
<accession>A0A1G9CMN1</accession>
<dbReference type="InterPro" id="IPR023214">
    <property type="entry name" value="HAD_sf"/>
</dbReference>
<dbReference type="InterPro" id="IPR016181">
    <property type="entry name" value="Acyl_CoA_acyltransferase"/>
</dbReference>
<dbReference type="GO" id="GO:0016788">
    <property type="term" value="F:hydrolase activity, acting on ester bonds"/>
    <property type="evidence" value="ECO:0007669"/>
    <property type="project" value="UniProtKB-ARBA"/>
</dbReference>
<organism evidence="2 3">
    <name type="scientific">Maridesulfovibrio ferrireducens</name>
    <dbReference type="NCBI Taxonomy" id="246191"/>
    <lineage>
        <taxon>Bacteria</taxon>
        <taxon>Pseudomonadati</taxon>
        <taxon>Thermodesulfobacteriota</taxon>
        <taxon>Desulfovibrionia</taxon>
        <taxon>Desulfovibrionales</taxon>
        <taxon>Desulfovibrionaceae</taxon>
        <taxon>Maridesulfovibrio</taxon>
    </lineage>
</organism>
<dbReference type="Pfam" id="PF21211">
    <property type="entry name" value="FkbH_N"/>
    <property type="match status" value="1"/>
</dbReference>
<dbReference type="InterPro" id="IPR036514">
    <property type="entry name" value="SGNH_hydro_sf"/>
</dbReference>
<dbReference type="AlphaFoldDB" id="A0A1G9CMN1"/>
<dbReference type="InterPro" id="IPR049369">
    <property type="entry name" value="BF1531-like_N"/>
</dbReference>
<dbReference type="RefSeq" id="WP_092158296.1">
    <property type="nucleotide sequence ID" value="NZ_FNGA01000001.1"/>
</dbReference>
<dbReference type="SUPFAM" id="SSF56784">
    <property type="entry name" value="HAD-like"/>
    <property type="match status" value="1"/>
</dbReference>
<keyword evidence="3" id="KW-1185">Reference proteome</keyword>